<dbReference type="SUPFAM" id="SSF56801">
    <property type="entry name" value="Acetyl-CoA synthetase-like"/>
    <property type="match status" value="1"/>
</dbReference>
<feature type="domain" description="AMP-dependent synthetase/ligase" evidence="3">
    <location>
        <begin position="53"/>
        <end position="199"/>
    </location>
</feature>
<dbReference type="GO" id="GO:0006631">
    <property type="term" value="P:fatty acid metabolic process"/>
    <property type="evidence" value="ECO:0007669"/>
    <property type="project" value="TreeGrafter"/>
</dbReference>
<dbReference type="Proteomes" id="UP000028980">
    <property type="component" value="Unassembled WGS sequence"/>
</dbReference>
<dbReference type="EC" id="6.2.1.26" evidence="4"/>
<comment type="similarity">
    <text evidence="1">Belongs to the ATP-dependent AMP-binding enzyme family.</text>
</comment>
<dbReference type="PANTHER" id="PTHR43201">
    <property type="entry name" value="ACYL-COA SYNTHETASE"/>
    <property type="match status" value="1"/>
</dbReference>
<dbReference type="InterPro" id="IPR045851">
    <property type="entry name" value="AMP-bd_C_sf"/>
</dbReference>
<evidence type="ECO:0000313" key="5">
    <source>
        <dbReference type="Proteomes" id="UP000028980"/>
    </source>
</evidence>
<sequence>MIPKIHPTFKLNGRHLDHQGVMIVAYSYVKEGTEWEKEVGDFLLNWLDDFDVMTVFTSGSTGSPRQYKLNKQHMINSAIMTGEHFDLGPGTEALCCLPLSYIAGKMMMVRALMLGWEIDLVKPNSNPLKKAEKRYDFTAMTPMQVKKSLKNIHKTKMVLIGGAAIRSQLIDDLQHKHTKAFHSYGMTETASHVAIKQLYPKFENEYTAVGDISFLQDNRDCLVINAPSLGTSNLVTNDIVELIDEHKFKILGRIDDVINTGGIKIHPDMVEQKMAAHIAQRFFITGMNDEDLGEKVILIVEGKESDLQQAFTALDKYEIPKEVYFINSFEETHTKKVDKRSTLERLFRK</sequence>
<protein>
    <submittedName>
        <fullName evidence="4">O-succinylbenzoic acid--CoA ligase</fullName>
        <ecNumber evidence="4">6.2.1.26</ecNumber>
    </submittedName>
</protein>
<dbReference type="Gene3D" id="3.40.50.12780">
    <property type="entry name" value="N-terminal domain of ligase-like"/>
    <property type="match status" value="1"/>
</dbReference>
<dbReference type="EMBL" id="BBLG01000002">
    <property type="protein sequence ID" value="GAK75750.1"/>
    <property type="molecule type" value="Genomic_DNA"/>
</dbReference>
<dbReference type="InterPro" id="IPR000873">
    <property type="entry name" value="AMP-dep_synth/lig_dom"/>
</dbReference>
<evidence type="ECO:0000313" key="4">
    <source>
        <dbReference type="EMBL" id="GAK75750.1"/>
    </source>
</evidence>
<name>A0A081DA04_NONUL</name>
<evidence type="ECO:0000256" key="2">
    <source>
        <dbReference type="ARBA" id="ARBA00022598"/>
    </source>
</evidence>
<comment type="caution">
    <text evidence="4">The sequence shown here is derived from an EMBL/GenBank/DDBJ whole genome shotgun (WGS) entry which is preliminary data.</text>
</comment>
<accession>A0A081DA04</accession>
<gene>
    <name evidence="4" type="ORF">JCM19296_1342</name>
</gene>
<dbReference type="AlphaFoldDB" id="A0A081DA04"/>
<proteinExistence type="inferred from homology"/>
<keyword evidence="2 4" id="KW-0436">Ligase</keyword>
<evidence type="ECO:0000259" key="3">
    <source>
        <dbReference type="Pfam" id="PF00501"/>
    </source>
</evidence>
<reference evidence="4 5" key="1">
    <citation type="journal article" date="2014" name="Genome Announc.">
        <title>Draft Genome Sequences of Marine Flavobacterium Nonlabens Strains NR17, NR24, NR27, NR32, NR33, and Ara13.</title>
        <authorList>
            <person name="Nakanishi M."/>
            <person name="Meirelles P."/>
            <person name="Suzuki R."/>
            <person name="Takatani N."/>
            <person name="Mino S."/>
            <person name="Suda W."/>
            <person name="Oshima K."/>
            <person name="Hattori M."/>
            <person name="Ohkuma M."/>
            <person name="Hosokawa M."/>
            <person name="Miyashita K."/>
            <person name="Thompson F.L."/>
            <person name="Niwa A."/>
            <person name="Sawabe T."/>
            <person name="Sawabe T."/>
        </authorList>
    </citation>
    <scope>NUCLEOTIDE SEQUENCE [LARGE SCALE GENOMIC DNA]</scope>
    <source>
        <strain evidence="5">JCM19296</strain>
    </source>
</reference>
<evidence type="ECO:0000256" key="1">
    <source>
        <dbReference type="ARBA" id="ARBA00006432"/>
    </source>
</evidence>
<dbReference type="Gene3D" id="3.30.300.30">
    <property type="match status" value="1"/>
</dbReference>
<dbReference type="GO" id="GO:0008756">
    <property type="term" value="F:o-succinylbenzoate-CoA ligase activity"/>
    <property type="evidence" value="ECO:0007669"/>
    <property type="project" value="UniProtKB-EC"/>
</dbReference>
<dbReference type="Pfam" id="PF00501">
    <property type="entry name" value="AMP-binding"/>
    <property type="match status" value="1"/>
</dbReference>
<dbReference type="GO" id="GO:0031956">
    <property type="term" value="F:medium-chain fatty acid-CoA ligase activity"/>
    <property type="evidence" value="ECO:0007669"/>
    <property type="project" value="TreeGrafter"/>
</dbReference>
<organism evidence="4 5">
    <name type="scientific">Nonlabens ulvanivorans</name>
    <name type="common">Persicivirga ulvanivorans</name>
    <dbReference type="NCBI Taxonomy" id="906888"/>
    <lineage>
        <taxon>Bacteria</taxon>
        <taxon>Pseudomonadati</taxon>
        <taxon>Bacteroidota</taxon>
        <taxon>Flavobacteriia</taxon>
        <taxon>Flavobacteriales</taxon>
        <taxon>Flavobacteriaceae</taxon>
        <taxon>Nonlabens</taxon>
    </lineage>
</organism>
<dbReference type="PANTHER" id="PTHR43201:SF5">
    <property type="entry name" value="MEDIUM-CHAIN ACYL-COA LIGASE ACSF2, MITOCHONDRIAL"/>
    <property type="match status" value="1"/>
</dbReference>
<dbReference type="InterPro" id="IPR042099">
    <property type="entry name" value="ANL_N_sf"/>
</dbReference>